<feature type="site" description="Critical for catalysis" evidence="15">
    <location>
        <position position="150"/>
    </location>
</feature>
<keyword evidence="20" id="KW-1185">Reference proteome</keyword>
<feature type="binding site" evidence="12">
    <location>
        <position position="103"/>
    </location>
    <ligand>
        <name>D-threo-isocitrate</name>
        <dbReference type="ChEBI" id="CHEBI:15562"/>
    </ligand>
</feature>
<dbReference type="Proteomes" id="UP000322791">
    <property type="component" value="Unassembled WGS sequence"/>
</dbReference>
<evidence type="ECO:0000256" key="11">
    <source>
        <dbReference type="ARBA" id="ARBA00023554"/>
    </source>
</evidence>
<dbReference type="GO" id="GO:0004450">
    <property type="term" value="F:isocitrate dehydrogenase (NADP+) activity"/>
    <property type="evidence" value="ECO:0007669"/>
    <property type="project" value="UniProtKB-UniRule"/>
</dbReference>
<dbReference type="RefSeq" id="WP_149072191.1">
    <property type="nucleotide sequence ID" value="NZ_VTHL01000020.1"/>
</dbReference>
<dbReference type="GO" id="GO:0006097">
    <property type="term" value="P:glyoxylate cycle"/>
    <property type="evidence" value="ECO:0007669"/>
    <property type="project" value="UniProtKB-KW"/>
</dbReference>
<evidence type="ECO:0000256" key="7">
    <source>
        <dbReference type="ARBA" id="ARBA00022842"/>
    </source>
</evidence>
<dbReference type="AlphaFoldDB" id="A0A5D6UVA0"/>
<keyword evidence="7 14" id="KW-0460">Magnesium</keyword>
<comment type="cofactor">
    <cofactor evidence="1">
        <name>Mn(2+)</name>
        <dbReference type="ChEBI" id="CHEBI:29035"/>
    </cofactor>
</comment>
<dbReference type="InterPro" id="IPR024084">
    <property type="entry name" value="IsoPropMal-DH-like_dom"/>
</dbReference>
<accession>A0A5D6UVA0</accession>
<evidence type="ECO:0000256" key="4">
    <source>
        <dbReference type="ARBA" id="ARBA00022435"/>
    </source>
</evidence>
<comment type="caution">
    <text evidence="19">The sequence shown here is derived from an EMBL/GenBank/DDBJ whole genome shotgun (WGS) entry which is preliminary data.</text>
</comment>
<feature type="binding site" evidence="14">
    <location>
        <position position="310"/>
    </location>
    <ligand>
        <name>Mg(2+)</name>
        <dbReference type="ChEBI" id="CHEBI:18420"/>
    </ligand>
</feature>
<sequence>MADQKITIKNGKLNVPDQPTIPFIEGDGTGPDIWAASVKVFDAAVAKAYGGARKLVWKEVLAGEKAFKQLNNWLPNETLDAFRDYLVGIKGPLTTPVGGGIRSLNVALRQELDLYACVRPVRWFEGVPSPVKQPNLTDMVIFRENTEDIYAGIEYMNGTPQAQKMLEFLQDEMGVKKIRFPETSSFGIKPVSKEGTERLVRAAIQYAIDNKKPSVTIVHKGNIMKFTEGAFKTWGYELAEREFGDKVYTWAQYDKVAAKQGQEVADAQQKLALDSGKILIKDSIADAFLQQILLRPADYSVVATLNLNGDYISDALAAIVGGIGIAPGANINYVTGHAIFEATHGTAPKYANQDKVNPGSVILSGALMLEHLGWQEAADLIYKGIEATIASKRVTYDFERLMEGATLLKCSEFGEEIVKNM</sequence>
<comment type="subunit">
    <text evidence="3">Homodimer.</text>
</comment>
<evidence type="ECO:0000313" key="20">
    <source>
        <dbReference type="Proteomes" id="UP000322791"/>
    </source>
</evidence>
<feature type="binding site" evidence="13">
    <location>
        <position position="94"/>
    </location>
    <ligand>
        <name>NADP(+)</name>
        <dbReference type="ChEBI" id="CHEBI:58349"/>
    </ligand>
</feature>
<evidence type="ECO:0000256" key="2">
    <source>
        <dbReference type="ARBA" id="ARBA00007769"/>
    </source>
</evidence>
<keyword evidence="8 13" id="KW-0521">NADP</keyword>
<dbReference type="EC" id="1.1.1.42" evidence="17"/>
<dbReference type="PANTHER" id="PTHR43504:SF1">
    <property type="entry name" value="ISOCITRATE DEHYDROGENASE [NADP]"/>
    <property type="match status" value="1"/>
</dbReference>
<feature type="binding site" evidence="13">
    <location>
        <begin position="344"/>
        <end position="350"/>
    </location>
    <ligand>
        <name>NADP(+)</name>
        <dbReference type="ChEBI" id="CHEBI:58349"/>
    </ligand>
</feature>
<feature type="binding site" evidence="12">
    <location>
        <position position="105"/>
    </location>
    <ligand>
        <name>D-threo-isocitrate</name>
        <dbReference type="ChEBI" id="CHEBI:15562"/>
    </ligand>
</feature>
<reference evidence="19 20" key="1">
    <citation type="submission" date="2019-08" db="EMBL/GenBank/DDBJ databases">
        <authorList>
            <person name="Seo M.-J."/>
        </authorList>
    </citation>
    <scope>NUCLEOTIDE SEQUENCE [LARGE SCALE GENOMIC DNA]</scope>
    <source>
        <strain evidence="19 20">KIGAM108</strain>
    </source>
</reference>
<keyword evidence="9" id="KW-0560">Oxidoreductase</keyword>
<dbReference type="SMART" id="SM01329">
    <property type="entry name" value="Iso_dh"/>
    <property type="match status" value="1"/>
</dbReference>
<keyword evidence="6 17" id="KW-0479">Metal-binding</keyword>
<dbReference type="NCBIfam" id="TIGR00183">
    <property type="entry name" value="prok_nadp_idh"/>
    <property type="match status" value="1"/>
</dbReference>
<dbReference type="Gene3D" id="3.40.718.10">
    <property type="entry name" value="Isopropylmalate Dehydrogenase"/>
    <property type="match status" value="1"/>
</dbReference>
<evidence type="ECO:0000256" key="6">
    <source>
        <dbReference type="ARBA" id="ARBA00022723"/>
    </source>
</evidence>
<dbReference type="SUPFAM" id="SSF53659">
    <property type="entry name" value="Isocitrate/Isopropylmalate dehydrogenase-like"/>
    <property type="match status" value="1"/>
</dbReference>
<evidence type="ECO:0000313" key="19">
    <source>
        <dbReference type="EMBL" id="TYZ06937.1"/>
    </source>
</evidence>
<evidence type="ECO:0000256" key="12">
    <source>
        <dbReference type="PIRSR" id="PIRSR604439-1"/>
    </source>
</evidence>
<feature type="modified residue" description="Phosphoserine" evidence="16">
    <location>
        <position position="103"/>
    </location>
</feature>
<evidence type="ECO:0000256" key="13">
    <source>
        <dbReference type="PIRSR" id="PIRSR604439-2"/>
    </source>
</evidence>
<keyword evidence="10 14" id="KW-0464">Manganese</keyword>
<feature type="modified residue" description="N6-acetyllysine" evidence="16">
    <location>
        <position position="132"/>
    </location>
</feature>
<proteinExistence type="inferred from homology"/>
<dbReference type="InterPro" id="IPR004439">
    <property type="entry name" value="Isocitrate_DH_NADP_dimer_prok"/>
</dbReference>
<evidence type="ECO:0000256" key="15">
    <source>
        <dbReference type="PIRSR" id="PIRSR604439-4"/>
    </source>
</evidence>
<evidence type="ECO:0000256" key="5">
    <source>
        <dbReference type="ARBA" id="ARBA00022532"/>
    </source>
</evidence>
<dbReference type="PANTHER" id="PTHR43504">
    <property type="entry name" value="ISOCITRATE DEHYDROGENASE [NADP]"/>
    <property type="match status" value="1"/>
</dbReference>
<name>A0A5D6UVA0_9BACT</name>
<evidence type="ECO:0000256" key="9">
    <source>
        <dbReference type="ARBA" id="ARBA00023002"/>
    </source>
</evidence>
<organism evidence="19 20">
    <name type="scientific">Hymenobacter lutimineralis</name>
    <dbReference type="NCBI Taxonomy" id="2606448"/>
    <lineage>
        <taxon>Bacteria</taxon>
        <taxon>Pseudomonadati</taxon>
        <taxon>Bacteroidota</taxon>
        <taxon>Cytophagia</taxon>
        <taxon>Cytophagales</taxon>
        <taxon>Hymenobacteraceae</taxon>
        <taxon>Hymenobacter</taxon>
    </lineage>
</organism>
<dbReference type="GO" id="GO:0051287">
    <property type="term" value="F:NAD binding"/>
    <property type="evidence" value="ECO:0007669"/>
    <property type="project" value="InterPro"/>
</dbReference>
<dbReference type="NCBIfam" id="NF005425">
    <property type="entry name" value="PRK07006.1"/>
    <property type="match status" value="1"/>
</dbReference>
<comment type="cofactor">
    <cofactor evidence="14">
        <name>Mg(2+)</name>
        <dbReference type="ChEBI" id="CHEBI:18420"/>
    </cofactor>
    <cofactor evidence="14">
        <name>Mn(2+)</name>
        <dbReference type="ChEBI" id="CHEBI:29035"/>
    </cofactor>
    <text evidence="14">Binds 1 Mg(2+) or Mn(2+) ion per subunit.</text>
</comment>
<gene>
    <name evidence="19" type="ORF">FY528_16845</name>
</gene>
<feature type="binding site" evidence="13">
    <location>
        <position position="357"/>
    </location>
    <ligand>
        <name>NADP(+)</name>
        <dbReference type="ChEBI" id="CHEBI:58349"/>
    </ligand>
</feature>
<dbReference type="GO" id="GO:0006099">
    <property type="term" value="P:tricarboxylic acid cycle"/>
    <property type="evidence" value="ECO:0007669"/>
    <property type="project" value="UniProtKB-UniRule"/>
</dbReference>
<keyword evidence="4 17" id="KW-0329">Glyoxylate bypass</keyword>
<protein>
    <recommendedName>
        <fullName evidence="17">Isocitrate dehydrogenase [NADP]</fullName>
        <ecNumber evidence="17">1.1.1.42</ecNumber>
    </recommendedName>
</protein>
<feature type="modified residue" description="N6-succinyllysine" evidence="16">
    <location>
        <position position="90"/>
    </location>
</feature>
<evidence type="ECO:0000256" key="3">
    <source>
        <dbReference type="ARBA" id="ARBA00011738"/>
    </source>
</evidence>
<dbReference type="EMBL" id="VTHL01000020">
    <property type="protein sequence ID" value="TYZ06937.1"/>
    <property type="molecule type" value="Genomic_DNA"/>
</dbReference>
<feature type="binding site" evidence="12">
    <location>
        <position position="119"/>
    </location>
    <ligand>
        <name>D-threo-isocitrate</name>
        <dbReference type="ChEBI" id="CHEBI:15562"/>
    </ligand>
</feature>
<evidence type="ECO:0000256" key="17">
    <source>
        <dbReference type="RuleBase" id="RU004446"/>
    </source>
</evidence>
<dbReference type="GO" id="GO:0000287">
    <property type="term" value="F:magnesium ion binding"/>
    <property type="evidence" value="ECO:0007669"/>
    <property type="project" value="InterPro"/>
</dbReference>
<evidence type="ECO:0000256" key="1">
    <source>
        <dbReference type="ARBA" id="ARBA00001936"/>
    </source>
</evidence>
<evidence type="ECO:0000256" key="14">
    <source>
        <dbReference type="PIRSR" id="PIRSR604439-3"/>
    </source>
</evidence>
<feature type="domain" description="Isopropylmalate dehydrogenase-like" evidence="18">
    <location>
        <begin position="20"/>
        <end position="417"/>
    </location>
</feature>
<comment type="similarity">
    <text evidence="2">Belongs to the isocitrate and isopropylmalate dehydrogenases family.</text>
</comment>
<dbReference type="PROSITE" id="PS00470">
    <property type="entry name" value="IDH_IMDH"/>
    <property type="match status" value="1"/>
</dbReference>
<dbReference type="Pfam" id="PF00180">
    <property type="entry name" value="Iso_dh"/>
    <property type="match status" value="1"/>
</dbReference>
<evidence type="ECO:0000256" key="16">
    <source>
        <dbReference type="PIRSR" id="PIRSR604439-5"/>
    </source>
</evidence>
<evidence type="ECO:0000259" key="18">
    <source>
        <dbReference type="SMART" id="SM01329"/>
    </source>
</evidence>
<dbReference type="InterPro" id="IPR019818">
    <property type="entry name" value="IsoCit/isopropylmalate_DH_CS"/>
</dbReference>
<feature type="binding site" evidence="12">
    <location>
        <position position="143"/>
    </location>
    <ligand>
        <name>D-threo-isocitrate</name>
        <dbReference type="ChEBI" id="CHEBI:15562"/>
    </ligand>
</feature>
<evidence type="ECO:0000256" key="8">
    <source>
        <dbReference type="ARBA" id="ARBA00022857"/>
    </source>
</evidence>
<feature type="binding site" evidence="13">
    <location>
        <position position="400"/>
    </location>
    <ligand>
        <name>NADP(+)</name>
        <dbReference type="ChEBI" id="CHEBI:58349"/>
    </ligand>
</feature>
<keyword evidence="5 17" id="KW-0816">Tricarboxylic acid cycle</keyword>
<evidence type="ECO:0000256" key="10">
    <source>
        <dbReference type="ARBA" id="ARBA00023211"/>
    </source>
</evidence>
<feature type="modified residue" description="N6-succinyllysine" evidence="16">
    <location>
        <position position="232"/>
    </location>
</feature>
<feature type="site" description="Critical for catalysis" evidence="15">
    <location>
        <position position="220"/>
    </location>
</feature>
<feature type="binding site" evidence="13">
    <location>
        <position position="396"/>
    </location>
    <ligand>
        <name>NADP(+)</name>
        <dbReference type="ChEBI" id="CHEBI:58349"/>
    </ligand>
</feature>
<comment type="catalytic activity">
    <reaction evidence="11">
        <text>D-threo-isocitrate + NADP(+) = 2-oxoglutarate + CO2 + NADPH</text>
        <dbReference type="Rhea" id="RHEA:19629"/>
        <dbReference type="ChEBI" id="CHEBI:15562"/>
        <dbReference type="ChEBI" id="CHEBI:16526"/>
        <dbReference type="ChEBI" id="CHEBI:16810"/>
        <dbReference type="ChEBI" id="CHEBI:57783"/>
        <dbReference type="ChEBI" id="CHEBI:58349"/>
        <dbReference type="EC" id="1.1.1.42"/>
    </reaction>
</comment>
<feature type="binding site" evidence="12">
    <location>
        <position position="109"/>
    </location>
    <ligand>
        <name>D-threo-isocitrate</name>
        <dbReference type="ChEBI" id="CHEBI:15562"/>
    </ligand>
</feature>